<evidence type="ECO:0008006" key="5">
    <source>
        <dbReference type="Google" id="ProtNLM"/>
    </source>
</evidence>
<gene>
    <name evidence="3" type="ORF">CLTHE_32680</name>
</gene>
<keyword evidence="1" id="KW-0175">Coiled coil</keyword>
<feature type="coiled-coil region" evidence="1">
    <location>
        <begin position="37"/>
        <end position="87"/>
    </location>
</feature>
<name>A0A1V4SLR8_9CLOT</name>
<dbReference type="AlphaFoldDB" id="A0A1V4SLR8"/>
<accession>A0A1V4SLR8</accession>
<organism evidence="3 4">
    <name type="scientific">Clostridium thermobutyricum DSM 4928</name>
    <dbReference type="NCBI Taxonomy" id="1121339"/>
    <lineage>
        <taxon>Bacteria</taxon>
        <taxon>Bacillati</taxon>
        <taxon>Bacillota</taxon>
        <taxon>Clostridia</taxon>
        <taxon>Eubacteriales</taxon>
        <taxon>Clostridiaceae</taxon>
        <taxon>Clostridium</taxon>
    </lineage>
</organism>
<keyword evidence="2" id="KW-0472">Membrane</keyword>
<dbReference type="EMBL" id="LTAY01000111">
    <property type="protein sequence ID" value="OPX44733.1"/>
    <property type="molecule type" value="Genomic_DNA"/>
</dbReference>
<evidence type="ECO:0000256" key="2">
    <source>
        <dbReference type="SAM" id="Phobius"/>
    </source>
</evidence>
<reference evidence="3 4" key="1">
    <citation type="submission" date="2016-02" db="EMBL/GenBank/DDBJ databases">
        <title>Genome sequence of Clostridium thermobutyricum DSM 4928.</title>
        <authorList>
            <person name="Poehlein A."/>
            <person name="Daniel R."/>
        </authorList>
    </citation>
    <scope>NUCLEOTIDE SEQUENCE [LARGE SCALE GENOMIC DNA]</scope>
    <source>
        <strain evidence="3 4">DSM 4928</strain>
    </source>
</reference>
<proteinExistence type="predicted"/>
<evidence type="ECO:0000313" key="3">
    <source>
        <dbReference type="EMBL" id="OPX44733.1"/>
    </source>
</evidence>
<dbReference type="OrthoDB" id="5244042at2"/>
<sequence length="167" mass="18723">MENLISTIQNALPYIVIVMAVIVIILLILVIALWKGLNKVEKRYKKLMRGVDNKNLEELIVSELGKIDNAKQIAEQALDNATQVKKEMLECVQKVAIMRYKAFDDVGSDLSYSIALLDGHNDGVVLTGLYGRYDSTCYAKPVDKGISRYELSEEEKCVLDEAIKKAI</sequence>
<keyword evidence="2" id="KW-1133">Transmembrane helix</keyword>
<comment type="caution">
    <text evidence="3">The sequence shown here is derived from an EMBL/GenBank/DDBJ whole genome shotgun (WGS) entry which is preliminary data.</text>
</comment>
<keyword evidence="2" id="KW-0812">Transmembrane</keyword>
<dbReference type="RefSeq" id="WP_080024302.1">
    <property type="nucleotide sequence ID" value="NZ_LTAY01000111.1"/>
</dbReference>
<evidence type="ECO:0000313" key="4">
    <source>
        <dbReference type="Proteomes" id="UP000191448"/>
    </source>
</evidence>
<protein>
    <recommendedName>
        <fullName evidence="5">DUF4446 domain-containing protein</fullName>
    </recommendedName>
</protein>
<feature type="transmembrane region" description="Helical" evidence="2">
    <location>
        <begin position="12"/>
        <end position="34"/>
    </location>
</feature>
<evidence type="ECO:0000256" key="1">
    <source>
        <dbReference type="SAM" id="Coils"/>
    </source>
</evidence>
<dbReference type="Proteomes" id="UP000191448">
    <property type="component" value="Unassembled WGS sequence"/>
</dbReference>
<dbReference type="Pfam" id="PF14584">
    <property type="entry name" value="DUF4446"/>
    <property type="match status" value="1"/>
</dbReference>
<dbReference type="InterPro" id="IPR027981">
    <property type="entry name" value="DUF4446"/>
</dbReference>